<dbReference type="InterPro" id="IPR032687">
    <property type="entry name" value="AraC-type_N"/>
</dbReference>
<dbReference type="InterPro" id="IPR018060">
    <property type="entry name" value="HTH_AraC"/>
</dbReference>
<evidence type="ECO:0000256" key="1">
    <source>
        <dbReference type="ARBA" id="ARBA00023015"/>
    </source>
</evidence>
<dbReference type="OrthoDB" id="6506763at2"/>
<evidence type="ECO:0000256" key="2">
    <source>
        <dbReference type="ARBA" id="ARBA00023125"/>
    </source>
</evidence>
<evidence type="ECO:0000313" key="5">
    <source>
        <dbReference type="EMBL" id="VVQ20650.1"/>
    </source>
</evidence>
<dbReference type="InterPro" id="IPR018062">
    <property type="entry name" value="HTH_AraC-typ_CS"/>
</dbReference>
<dbReference type="SUPFAM" id="SSF46689">
    <property type="entry name" value="Homeodomain-like"/>
    <property type="match status" value="1"/>
</dbReference>
<dbReference type="GO" id="GO:0009893">
    <property type="term" value="P:positive regulation of metabolic process"/>
    <property type="evidence" value="ECO:0007669"/>
    <property type="project" value="UniProtKB-ARBA"/>
</dbReference>
<reference evidence="5 6" key="1">
    <citation type="submission" date="2019-09" db="EMBL/GenBank/DDBJ databases">
        <authorList>
            <person name="Chandra G."/>
            <person name="Truman W A."/>
        </authorList>
    </citation>
    <scope>NUCLEOTIDE SEQUENCE [LARGE SCALE GENOMIC DNA]</scope>
    <source>
        <strain evidence="5">PS928</strain>
    </source>
</reference>
<keyword evidence="2" id="KW-0238">DNA-binding</keyword>
<dbReference type="PANTHER" id="PTHR47894">
    <property type="entry name" value="HTH-TYPE TRANSCRIPTIONAL REGULATOR GADX"/>
    <property type="match status" value="1"/>
</dbReference>
<name>A0A5E7VDX0_PSEFL</name>
<dbReference type="Gene3D" id="1.10.10.60">
    <property type="entry name" value="Homeodomain-like"/>
    <property type="match status" value="1"/>
</dbReference>
<dbReference type="InterPro" id="IPR009057">
    <property type="entry name" value="Homeodomain-like_sf"/>
</dbReference>
<dbReference type="Pfam" id="PF12833">
    <property type="entry name" value="HTH_18"/>
    <property type="match status" value="1"/>
</dbReference>
<dbReference type="PANTHER" id="PTHR47894:SF4">
    <property type="entry name" value="HTH-TYPE TRANSCRIPTIONAL REGULATOR GADX"/>
    <property type="match status" value="1"/>
</dbReference>
<dbReference type="InterPro" id="IPR020449">
    <property type="entry name" value="Tscrpt_reg_AraC-type_HTH"/>
</dbReference>
<organism evidence="5 6">
    <name type="scientific">Pseudomonas fluorescens</name>
    <dbReference type="NCBI Taxonomy" id="294"/>
    <lineage>
        <taxon>Bacteria</taxon>
        <taxon>Pseudomonadati</taxon>
        <taxon>Pseudomonadota</taxon>
        <taxon>Gammaproteobacteria</taxon>
        <taxon>Pseudomonadales</taxon>
        <taxon>Pseudomonadaceae</taxon>
        <taxon>Pseudomonas</taxon>
    </lineage>
</organism>
<dbReference type="SMART" id="SM00342">
    <property type="entry name" value="HTH_ARAC"/>
    <property type="match status" value="1"/>
</dbReference>
<dbReference type="PROSITE" id="PS01124">
    <property type="entry name" value="HTH_ARAC_FAMILY_2"/>
    <property type="match status" value="1"/>
</dbReference>
<dbReference type="GO" id="GO:0003700">
    <property type="term" value="F:DNA-binding transcription factor activity"/>
    <property type="evidence" value="ECO:0007669"/>
    <property type="project" value="InterPro"/>
</dbReference>
<proteinExistence type="predicted"/>
<dbReference type="PROSITE" id="PS00041">
    <property type="entry name" value="HTH_ARAC_FAMILY_1"/>
    <property type="match status" value="1"/>
</dbReference>
<feature type="domain" description="HTH araC/xylS-type" evidence="4">
    <location>
        <begin position="232"/>
        <end position="330"/>
    </location>
</feature>
<gene>
    <name evidence="5" type="primary">virS_5</name>
    <name evidence="5" type="ORF">PS928_05035</name>
</gene>
<dbReference type="GO" id="GO:0005829">
    <property type="term" value="C:cytosol"/>
    <property type="evidence" value="ECO:0007669"/>
    <property type="project" value="TreeGrafter"/>
</dbReference>
<evidence type="ECO:0000259" key="4">
    <source>
        <dbReference type="PROSITE" id="PS01124"/>
    </source>
</evidence>
<dbReference type="EMBL" id="CABVJF010000023">
    <property type="protein sequence ID" value="VVQ20650.1"/>
    <property type="molecule type" value="Genomic_DNA"/>
</dbReference>
<protein>
    <submittedName>
        <fullName evidence="5">HTH-type transcriptional regulator VirS</fullName>
    </submittedName>
</protein>
<dbReference type="Proteomes" id="UP000381378">
    <property type="component" value="Unassembled WGS sequence"/>
</dbReference>
<dbReference type="RefSeq" id="WP_150787553.1">
    <property type="nucleotide sequence ID" value="NZ_CABVJF010000023.1"/>
</dbReference>
<keyword evidence="1" id="KW-0805">Transcription regulation</keyword>
<evidence type="ECO:0000313" key="6">
    <source>
        <dbReference type="Proteomes" id="UP000381378"/>
    </source>
</evidence>
<dbReference type="PRINTS" id="PR00032">
    <property type="entry name" value="HTHARAC"/>
</dbReference>
<keyword evidence="3" id="KW-0804">Transcription</keyword>
<dbReference type="AlphaFoldDB" id="A0A5E7VDX0"/>
<evidence type="ECO:0000256" key="3">
    <source>
        <dbReference type="ARBA" id="ARBA00023163"/>
    </source>
</evidence>
<dbReference type="GO" id="GO:0000976">
    <property type="term" value="F:transcription cis-regulatory region binding"/>
    <property type="evidence" value="ECO:0007669"/>
    <property type="project" value="TreeGrafter"/>
</dbReference>
<dbReference type="Pfam" id="PF12625">
    <property type="entry name" value="Arabinose_bd"/>
    <property type="match status" value="1"/>
</dbReference>
<accession>A0A5E7VDX0</accession>
<sequence length="337" mass="37770">MTDFVRASGLANFSTFAASQGLNAEILLLQAGLPRDLEAHPESLISYRKVLNLLDECELQSRNRLFALQYGLFQGLNVFGPLLYLIRNAKDVRAALVELGNYFHVHSAAAQVRLEEQSEHTIISYTITDPTIFGSRHGAELALGIGIPLMRALLGKRWQPSAALLQHAPVAEPGQYRRLIGLIPSFNAPCNGWMFETSLLDTTQHAADPALHRLIQQHLDNIAQKSVQQLPELVQQLIRSFMPDGRATIEQIASHMNISTRTLQRQLEDEGTTFQDLLSATRQAMASRYLLDSNISISQLADLLGYSDQSAFSRAFQRWHGQSPREWRKQQTTDDLV</sequence>